<dbReference type="EMBL" id="BAAAUG010000278">
    <property type="protein sequence ID" value="GAA3155499.1"/>
    <property type="molecule type" value="Genomic_DNA"/>
</dbReference>
<feature type="compositionally biased region" description="Low complexity" evidence="1">
    <location>
        <begin position="1"/>
        <end position="10"/>
    </location>
</feature>
<reference evidence="3" key="1">
    <citation type="journal article" date="2019" name="Int. J. Syst. Evol. Microbiol.">
        <title>The Global Catalogue of Microorganisms (GCM) 10K type strain sequencing project: providing services to taxonomists for standard genome sequencing and annotation.</title>
        <authorList>
            <consortium name="The Broad Institute Genomics Platform"/>
            <consortium name="The Broad Institute Genome Sequencing Center for Infectious Disease"/>
            <person name="Wu L."/>
            <person name="Ma J."/>
        </authorList>
    </citation>
    <scope>NUCLEOTIDE SEQUENCE [LARGE SCALE GENOMIC DNA]</scope>
    <source>
        <strain evidence="3">JCM 9092</strain>
    </source>
</reference>
<gene>
    <name evidence="2" type="ORF">GCM10010449_85040</name>
</gene>
<name>A0ABP6NVG4_9ACTN</name>
<evidence type="ECO:0000313" key="2">
    <source>
        <dbReference type="EMBL" id="GAA3155499.1"/>
    </source>
</evidence>
<comment type="caution">
    <text evidence="2">The sequence shown here is derived from an EMBL/GenBank/DDBJ whole genome shotgun (WGS) entry which is preliminary data.</text>
</comment>
<evidence type="ECO:0000313" key="3">
    <source>
        <dbReference type="Proteomes" id="UP001501637"/>
    </source>
</evidence>
<proteinExistence type="predicted"/>
<dbReference type="Proteomes" id="UP001501637">
    <property type="component" value="Unassembled WGS sequence"/>
</dbReference>
<protein>
    <submittedName>
        <fullName evidence="2">Uncharacterized protein</fullName>
    </submittedName>
</protein>
<dbReference type="RefSeq" id="WP_344531106.1">
    <property type="nucleotide sequence ID" value="NZ_BAAAUG010000278.1"/>
</dbReference>
<feature type="compositionally biased region" description="Low complexity" evidence="1">
    <location>
        <begin position="18"/>
        <end position="28"/>
    </location>
</feature>
<keyword evidence="3" id="KW-1185">Reference proteome</keyword>
<sequence>MTKNGSSGAKARARSRQQRAATTYTAARRGGHPAQDPPRIQLRLDWEERDGEWWTTYQGRHYALIVHGDWHSPDHGGRNGRDIWYLHEMHANGNIRHEDQNGDQIEGWWIAGANRIRNLKRHPDLMRVAELHIDRWHWSGVYPDGTRAMSRTTWEQRRPLADLLTSTTLGPWPIPDGVCGSITHPLDPDDYLPCPHPRGHDFPCNDDPNFDAAAWRQRVDAEQAAEEARRAALTPEQRDEEDEQARQWEYEEMRAEQASEYVDDKYYGDED</sequence>
<feature type="compositionally biased region" description="Basic and acidic residues" evidence="1">
    <location>
        <begin position="244"/>
        <end position="271"/>
    </location>
</feature>
<accession>A0ABP6NVG4</accession>
<feature type="region of interest" description="Disordered" evidence="1">
    <location>
        <begin position="222"/>
        <end position="271"/>
    </location>
</feature>
<organism evidence="2 3">
    <name type="scientific">Streptomyces rectiviolaceus</name>
    <dbReference type="NCBI Taxonomy" id="332591"/>
    <lineage>
        <taxon>Bacteria</taxon>
        <taxon>Bacillati</taxon>
        <taxon>Actinomycetota</taxon>
        <taxon>Actinomycetes</taxon>
        <taxon>Kitasatosporales</taxon>
        <taxon>Streptomycetaceae</taxon>
        <taxon>Streptomyces</taxon>
    </lineage>
</organism>
<evidence type="ECO:0000256" key="1">
    <source>
        <dbReference type="SAM" id="MobiDB-lite"/>
    </source>
</evidence>
<feature type="region of interest" description="Disordered" evidence="1">
    <location>
        <begin position="1"/>
        <end position="38"/>
    </location>
</feature>